<protein>
    <submittedName>
        <fullName evidence="2">Uncharacterized protein</fullName>
    </submittedName>
</protein>
<feature type="region of interest" description="Disordered" evidence="1">
    <location>
        <begin position="37"/>
        <end position="56"/>
    </location>
</feature>
<accession>A0A080LVE7</accession>
<dbReference type="AlphaFoldDB" id="A0A080LVE7"/>
<proteinExistence type="predicted"/>
<organism evidence="2 3">
    <name type="scientific">Candidatus Accumulibacter phosphatis</name>
    <dbReference type="NCBI Taxonomy" id="327160"/>
    <lineage>
        <taxon>Bacteria</taxon>
        <taxon>Pseudomonadati</taxon>
        <taxon>Pseudomonadota</taxon>
        <taxon>Betaproteobacteria</taxon>
        <taxon>Candidatus Accumulibacter</taxon>
    </lineage>
</organism>
<reference evidence="2 3" key="1">
    <citation type="submission" date="2014-02" db="EMBL/GenBank/DDBJ databases">
        <title>Expanding our view of genomic diversity in Candidatus Accumulibacter clades.</title>
        <authorList>
            <person name="Skennerton C.T."/>
            <person name="Barr J.J."/>
            <person name="Slater F.R."/>
            <person name="Bond P.L."/>
            <person name="Tyson G.W."/>
        </authorList>
    </citation>
    <scope>NUCLEOTIDE SEQUENCE [LARGE SCALE GENOMIC DNA]</scope>
    <source>
        <strain evidence="3">BA-91</strain>
    </source>
</reference>
<evidence type="ECO:0000313" key="2">
    <source>
        <dbReference type="EMBL" id="KFB72576.1"/>
    </source>
</evidence>
<dbReference type="Proteomes" id="UP000020077">
    <property type="component" value="Unassembled WGS sequence"/>
</dbReference>
<evidence type="ECO:0000313" key="3">
    <source>
        <dbReference type="Proteomes" id="UP000020077"/>
    </source>
</evidence>
<evidence type="ECO:0000256" key="1">
    <source>
        <dbReference type="SAM" id="MobiDB-lite"/>
    </source>
</evidence>
<comment type="caution">
    <text evidence="2">The sequence shown here is derived from an EMBL/GenBank/DDBJ whole genome shotgun (WGS) entry which is preliminary data.</text>
</comment>
<sequence length="56" mass="6376">MIDGARWSLDGAEAVLRLRSLRGSGDFEEYMAFRHRQERQRNDVSAPQNDAIKLAA</sequence>
<name>A0A080LVE7_9PROT</name>
<gene>
    <name evidence="2" type="ORF">AW09_002240</name>
</gene>
<dbReference type="EMBL" id="JDVG02000369">
    <property type="protein sequence ID" value="KFB72576.1"/>
    <property type="molecule type" value="Genomic_DNA"/>
</dbReference>